<protein>
    <recommendedName>
        <fullName evidence="6">Molybdopterin molybdenumtransferase</fullName>
        <ecNumber evidence="6">2.10.1.1</ecNumber>
    </recommendedName>
</protein>
<dbReference type="Pfam" id="PF00994">
    <property type="entry name" value="MoCF_biosynth"/>
    <property type="match status" value="1"/>
</dbReference>
<dbReference type="InterPro" id="IPR036135">
    <property type="entry name" value="MoeA_linker/N_sf"/>
</dbReference>
<dbReference type="CDD" id="cd00887">
    <property type="entry name" value="MoeA"/>
    <property type="match status" value="1"/>
</dbReference>
<dbReference type="Proteomes" id="UP001228905">
    <property type="component" value="Unassembled WGS sequence"/>
</dbReference>
<dbReference type="InterPro" id="IPR008284">
    <property type="entry name" value="MoCF_biosynth_CS"/>
</dbReference>
<comment type="catalytic activity">
    <reaction evidence="5">
        <text>adenylyl-molybdopterin + molybdate = Mo-molybdopterin + AMP + H(+)</text>
        <dbReference type="Rhea" id="RHEA:35047"/>
        <dbReference type="ChEBI" id="CHEBI:15378"/>
        <dbReference type="ChEBI" id="CHEBI:36264"/>
        <dbReference type="ChEBI" id="CHEBI:62727"/>
        <dbReference type="ChEBI" id="CHEBI:71302"/>
        <dbReference type="ChEBI" id="CHEBI:456215"/>
        <dbReference type="EC" id="2.10.1.1"/>
    </reaction>
</comment>
<comment type="pathway">
    <text evidence="2 6">Cofactor biosynthesis; molybdopterin biosynthesis.</text>
</comment>
<accession>A0ABU0IWR1</accession>
<comment type="cofactor">
    <cofactor evidence="6">
        <name>Mg(2+)</name>
        <dbReference type="ChEBI" id="CHEBI:18420"/>
    </cofactor>
</comment>
<comment type="function">
    <text evidence="1 6">Catalyzes the insertion of molybdate into adenylated molybdopterin with the concomitant release of AMP.</text>
</comment>
<comment type="similarity">
    <text evidence="3 6">Belongs to the MoeA family.</text>
</comment>
<comment type="caution">
    <text evidence="8">The sequence shown here is derived from an EMBL/GenBank/DDBJ whole genome shotgun (WGS) entry which is preliminary data.</text>
</comment>
<dbReference type="SUPFAM" id="SSF53218">
    <property type="entry name" value="Molybdenum cofactor biosynthesis proteins"/>
    <property type="match status" value="1"/>
</dbReference>
<organism evidence="8 9">
    <name type="scientific">Caulobacter ginsengisoli</name>
    <dbReference type="NCBI Taxonomy" id="400775"/>
    <lineage>
        <taxon>Bacteria</taxon>
        <taxon>Pseudomonadati</taxon>
        <taxon>Pseudomonadota</taxon>
        <taxon>Alphaproteobacteria</taxon>
        <taxon>Caulobacterales</taxon>
        <taxon>Caulobacteraceae</taxon>
        <taxon>Caulobacter</taxon>
    </lineage>
</organism>
<dbReference type="NCBIfam" id="NF045515">
    <property type="entry name" value="Glp_gephyrin"/>
    <property type="match status" value="1"/>
</dbReference>
<evidence type="ECO:0000256" key="5">
    <source>
        <dbReference type="ARBA" id="ARBA00047317"/>
    </source>
</evidence>
<dbReference type="SUPFAM" id="SSF63867">
    <property type="entry name" value="MoeA C-terminal domain-like"/>
    <property type="match status" value="1"/>
</dbReference>
<proteinExistence type="inferred from homology"/>
<evidence type="ECO:0000256" key="2">
    <source>
        <dbReference type="ARBA" id="ARBA00005046"/>
    </source>
</evidence>
<evidence type="ECO:0000259" key="7">
    <source>
        <dbReference type="SMART" id="SM00852"/>
    </source>
</evidence>
<evidence type="ECO:0000256" key="6">
    <source>
        <dbReference type="RuleBase" id="RU365090"/>
    </source>
</evidence>
<dbReference type="InterPro" id="IPR038987">
    <property type="entry name" value="MoeA-like"/>
</dbReference>
<keyword evidence="9" id="KW-1185">Reference proteome</keyword>
<evidence type="ECO:0000256" key="1">
    <source>
        <dbReference type="ARBA" id="ARBA00002901"/>
    </source>
</evidence>
<dbReference type="GO" id="GO:0061599">
    <property type="term" value="F:molybdopterin molybdotransferase activity"/>
    <property type="evidence" value="ECO:0007669"/>
    <property type="project" value="UniProtKB-EC"/>
</dbReference>
<dbReference type="PANTHER" id="PTHR10192:SF5">
    <property type="entry name" value="GEPHYRIN"/>
    <property type="match status" value="1"/>
</dbReference>
<dbReference type="InterPro" id="IPR036688">
    <property type="entry name" value="MoeA_C_domain_IV_sf"/>
</dbReference>
<evidence type="ECO:0000256" key="4">
    <source>
        <dbReference type="ARBA" id="ARBA00023150"/>
    </source>
</evidence>
<keyword evidence="6" id="KW-0479">Metal-binding</keyword>
<dbReference type="Gene3D" id="3.90.105.10">
    <property type="entry name" value="Molybdopterin biosynthesis moea protein, domain 2"/>
    <property type="match status" value="1"/>
</dbReference>
<dbReference type="Gene3D" id="2.40.340.10">
    <property type="entry name" value="MoeA, C-terminal, domain IV"/>
    <property type="match status" value="1"/>
</dbReference>
<dbReference type="Pfam" id="PF03454">
    <property type="entry name" value="MoeA_C"/>
    <property type="match status" value="1"/>
</dbReference>
<keyword evidence="6 8" id="KW-0808">Transferase</keyword>
<evidence type="ECO:0000313" key="9">
    <source>
        <dbReference type="Proteomes" id="UP001228905"/>
    </source>
</evidence>
<dbReference type="EMBL" id="JAUSVS010000011">
    <property type="protein sequence ID" value="MDQ0466462.1"/>
    <property type="molecule type" value="Genomic_DNA"/>
</dbReference>
<evidence type="ECO:0000313" key="8">
    <source>
        <dbReference type="EMBL" id="MDQ0466462.1"/>
    </source>
</evidence>
<dbReference type="Gene3D" id="2.170.190.11">
    <property type="entry name" value="Molybdopterin biosynthesis moea protein, domain 3"/>
    <property type="match status" value="1"/>
</dbReference>
<keyword evidence="6" id="KW-0460">Magnesium</keyword>
<dbReference type="Pfam" id="PF03453">
    <property type="entry name" value="MoeA_N"/>
    <property type="match status" value="1"/>
</dbReference>
<keyword evidence="4 6" id="KW-0501">Molybdenum cofactor biosynthesis</keyword>
<dbReference type="InterPro" id="IPR005111">
    <property type="entry name" value="MoeA_C_domain_IV"/>
</dbReference>
<dbReference type="InterPro" id="IPR036425">
    <property type="entry name" value="MoaB/Mog-like_dom_sf"/>
</dbReference>
<dbReference type="Gene3D" id="3.40.980.10">
    <property type="entry name" value="MoaB/Mog-like domain"/>
    <property type="match status" value="1"/>
</dbReference>
<dbReference type="PANTHER" id="PTHR10192">
    <property type="entry name" value="MOLYBDOPTERIN BIOSYNTHESIS PROTEIN"/>
    <property type="match status" value="1"/>
</dbReference>
<dbReference type="SUPFAM" id="SSF63882">
    <property type="entry name" value="MoeA N-terminal region -like"/>
    <property type="match status" value="1"/>
</dbReference>
<dbReference type="SMART" id="SM00852">
    <property type="entry name" value="MoCF_biosynth"/>
    <property type="match status" value="1"/>
</dbReference>
<keyword evidence="6" id="KW-0500">Molybdenum</keyword>
<gene>
    <name evidence="8" type="ORF">QO010_004255</name>
</gene>
<reference evidence="8 9" key="1">
    <citation type="submission" date="2023-07" db="EMBL/GenBank/DDBJ databases">
        <title>Genomic Encyclopedia of Type Strains, Phase IV (KMG-IV): sequencing the most valuable type-strain genomes for metagenomic binning, comparative biology and taxonomic classification.</title>
        <authorList>
            <person name="Goeker M."/>
        </authorList>
    </citation>
    <scope>NUCLEOTIDE SEQUENCE [LARGE SCALE GENOMIC DNA]</scope>
    <source>
        <strain evidence="8 9">DSM 18695</strain>
    </source>
</reference>
<dbReference type="EC" id="2.10.1.1" evidence="6"/>
<feature type="domain" description="MoaB/Mog" evidence="7">
    <location>
        <begin position="182"/>
        <end position="324"/>
    </location>
</feature>
<name>A0ABU0IWR1_9CAUL</name>
<dbReference type="InterPro" id="IPR005110">
    <property type="entry name" value="MoeA_linker/N"/>
</dbReference>
<sequence length="406" mass="42078">MSASTPRLKGLTVEEARARMLAAVTPLPAESIALAEADGRVLAQPVIAHRDQPPFDASAMDGWAVRRADLAAETTLRIVGESAAGHGYVQPLKAGEAVRIFTGAPIPAGADLVVIQEEAVREGETVRLGPAGQPNHVRPRGGDFHTGETLLAAGVKLDPWRLSLAAAAGQAALSVARRPRIVLLATGEELAQPGDTPGPFQIFESGGVGLAAMIRRWGGEPHRLAATGDDIAAIADAVREVQADLIVTVGGASVGDHDLVKPALETLGLTLAVETINIRPGKPTWFGTLGAKTPGGGRRVLGLPGNPASAFVCAELFLKSLVLAMLGADPAPRLELIALAQSLPANGPREHWARARITPGGVRAFADQDSSLVTVFAQADALLRRAANAPAAGEGELVEILRLERG</sequence>
<dbReference type="PROSITE" id="PS01079">
    <property type="entry name" value="MOCF_BIOSYNTHESIS_2"/>
    <property type="match status" value="1"/>
</dbReference>
<dbReference type="InterPro" id="IPR001453">
    <property type="entry name" value="MoaB/Mog_dom"/>
</dbReference>
<evidence type="ECO:0000256" key="3">
    <source>
        <dbReference type="ARBA" id="ARBA00010763"/>
    </source>
</evidence>